<dbReference type="EMBL" id="CAEZYC010000069">
    <property type="protein sequence ID" value="CAB4714505.1"/>
    <property type="molecule type" value="Genomic_DNA"/>
</dbReference>
<dbReference type="CDD" id="cd00090">
    <property type="entry name" value="HTH_ARSR"/>
    <property type="match status" value="1"/>
</dbReference>
<evidence type="ECO:0000313" key="3">
    <source>
        <dbReference type="EMBL" id="CAB4336145.1"/>
    </source>
</evidence>
<gene>
    <name evidence="4" type="ORF">UFOPK2648_01083</name>
    <name evidence="5" type="ORF">UFOPK3037_01178</name>
    <name evidence="6" type="ORF">UFOPK3278_01392</name>
    <name evidence="2" type="ORF">UFOPK3406_00312</name>
    <name evidence="3" type="ORF">UFOPK3925_00599</name>
    <name evidence="7" type="ORF">UFOPK4097_00323</name>
    <name evidence="8" type="ORF">UFOPK4301_01067</name>
</gene>
<dbReference type="EMBL" id="CAFBIX010000093">
    <property type="protein sequence ID" value="CAB4851081.1"/>
    <property type="molecule type" value="Genomic_DNA"/>
</dbReference>
<dbReference type="EMBL" id="CAFAAO010000016">
    <property type="protein sequence ID" value="CAB4809330.1"/>
    <property type="molecule type" value="Genomic_DNA"/>
</dbReference>
<evidence type="ECO:0000313" key="8">
    <source>
        <dbReference type="EMBL" id="CAB5052469.1"/>
    </source>
</evidence>
<dbReference type="AlphaFoldDB" id="A0A6J6QZS6"/>
<evidence type="ECO:0000313" key="7">
    <source>
        <dbReference type="EMBL" id="CAB5011154.1"/>
    </source>
</evidence>
<evidence type="ECO:0000313" key="2">
    <source>
        <dbReference type="EMBL" id="CAB4332468.1"/>
    </source>
</evidence>
<evidence type="ECO:0000313" key="4">
    <source>
        <dbReference type="EMBL" id="CAB4714505.1"/>
    </source>
</evidence>
<dbReference type="EMBL" id="CAESAI010000004">
    <property type="protein sequence ID" value="CAB4332468.1"/>
    <property type="molecule type" value="Genomic_DNA"/>
</dbReference>
<name>A0A6J6QZS6_9ZZZZ</name>
<evidence type="ECO:0000259" key="1">
    <source>
        <dbReference type="Pfam" id="PF08221"/>
    </source>
</evidence>
<dbReference type="Gene3D" id="1.10.10.10">
    <property type="entry name" value="Winged helix-like DNA-binding domain superfamily/Winged helix DNA-binding domain"/>
    <property type="match status" value="1"/>
</dbReference>
<accession>A0A6J6QZS6</accession>
<organism evidence="4">
    <name type="scientific">freshwater metagenome</name>
    <dbReference type="NCBI Taxonomy" id="449393"/>
    <lineage>
        <taxon>unclassified sequences</taxon>
        <taxon>metagenomes</taxon>
        <taxon>ecological metagenomes</taxon>
    </lineage>
</organism>
<dbReference type="InterPro" id="IPR036390">
    <property type="entry name" value="WH_DNA-bd_sf"/>
</dbReference>
<dbReference type="EMBL" id="CAFBQG010000145">
    <property type="protein sequence ID" value="CAB5052469.1"/>
    <property type="molecule type" value="Genomic_DNA"/>
</dbReference>
<feature type="domain" description="RNA polymerase III subunit RPC82-related helix-turn-helix" evidence="1">
    <location>
        <begin position="5"/>
        <end position="51"/>
    </location>
</feature>
<sequence>MKFEGTAAATVARTLLQAGPSTATDIADTLGLSGAAVRKQLDQLLHLGLVESSERAPYGPAALDSKRGRGRPSRVFMLTSAGRARFGEQQESLGLSAVKYLNNTSGAGAVIDFATSVASDFVARHIEITELGTIEERAVALIEALNQDGYAATETEGLYGSTQICQHNCPMGDIAIEFPAMCEAETKAFSELTGVHVTRLATIAKGNAVCTTLVPHTRRENA</sequence>
<dbReference type="InterPro" id="IPR013197">
    <property type="entry name" value="RNA_pol_III_RPC82-rel_HTH"/>
</dbReference>
<dbReference type="InterPro" id="IPR011991">
    <property type="entry name" value="ArsR-like_HTH"/>
</dbReference>
<reference evidence="4" key="1">
    <citation type="submission" date="2020-05" db="EMBL/GenBank/DDBJ databases">
        <authorList>
            <person name="Chiriac C."/>
            <person name="Salcher M."/>
            <person name="Ghai R."/>
            <person name="Kavagutti S V."/>
        </authorList>
    </citation>
    <scope>NUCLEOTIDE SEQUENCE</scope>
</reference>
<dbReference type="InterPro" id="IPR036388">
    <property type="entry name" value="WH-like_DNA-bd_sf"/>
</dbReference>
<evidence type="ECO:0000313" key="6">
    <source>
        <dbReference type="EMBL" id="CAB4851081.1"/>
    </source>
</evidence>
<dbReference type="EMBL" id="CAFBPK010000003">
    <property type="protein sequence ID" value="CAB5011154.1"/>
    <property type="molecule type" value="Genomic_DNA"/>
</dbReference>
<protein>
    <submittedName>
        <fullName evidence="4">Unannotated protein</fullName>
    </submittedName>
</protein>
<proteinExistence type="predicted"/>
<dbReference type="EMBL" id="CAESAD010000002">
    <property type="protein sequence ID" value="CAB4336145.1"/>
    <property type="molecule type" value="Genomic_DNA"/>
</dbReference>
<dbReference type="Pfam" id="PF08221">
    <property type="entry name" value="HTH_9"/>
    <property type="match status" value="1"/>
</dbReference>
<evidence type="ECO:0000313" key="5">
    <source>
        <dbReference type="EMBL" id="CAB4809330.1"/>
    </source>
</evidence>
<dbReference type="SUPFAM" id="SSF46785">
    <property type="entry name" value="Winged helix' DNA-binding domain"/>
    <property type="match status" value="1"/>
</dbReference>